<evidence type="ECO:0000256" key="1">
    <source>
        <dbReference type="SAM" id="SignalP"/>
    </source>
</evidence>
<reference evidence="2" key="2">
    <citation type="journal article" date="2021" name="Microbiome">
        <title>Successional dynamics and alternative stable states in a saline activated sludge microbial community over 9 years.</title>
        <authorList>
            <person name="Wang Y."/>
            <person name="Ye J."/>
            <person name="Ju F."/>
            <person name="Liu L."/>
            <person name="Boyd J.A."/>
            <person name="Deng Y."/>
            <person name="Parks D.H."/>
            <person name="Jiang X."/>
            <person name="Yin X."/>
            <person name="Woodcroft B.J."/>
            <person name="Tyson G.W."/>
            <person name="Hugenholtz P."/>
            <person name="Polz M.F."/>
            <person name="Zhang T."/>
        </authorList>
    </citation>
    <scope>NUCLEOTIDE SEQUENCE</scope>
    <source>
        <strain evidence="2">HKST-UBA11</strain>
    </source>
</reference>
<keyword evidence="1" id="KW-0732">Signal</keyword>
<comment type="caution">
    <text evidence="2">The sequence shown here is derived from an EMBL/GenBank/DDBJ whole genome shotgun (WGS) entry which is preliminary data.</text>
</comment>
<sequence length="242" mass="27415">MKNYIFIIPFIAFFLVGCTLLPANENATTVQPADQPSTTIIEDNPSNTVPSVIHTDSGYQDVEIEYTTAAMGYFVEKVFSFNIPAEWNYSHDSQEDGEGFDCLQIIVEDPREIVRLYFEGSCYYSGPKELTSLPSEYEIIDRKTPQIIQNNLLLRSSVSGLNFNYISVWEEENNLDPANAEYSIPYFWENGWEDGSTFYTHIESNSQLSPENELFSVLDTIVASAYVKDIKQTGIEIPGAFQ</sequence>
<dbReference type="EMBL" id="JAGQLH010000043">
    <property type="protein sequence ID" value="MCA9385759.1"/>
    <property type="molecule type" value="Genomic_DNA"/>
</dbReference>
<dbReference type="PROSITE" id="PS51257">
    <property type="entry name" value="PROKAR_LIPOPROTEIN"/>
    <property type="match status" value="1"/>
</dbReference>
<evidence type="ECO:0000313" key="3">
    <source>
        <dbReference type="Proteomes" id="UP000754563"/>
    </source>
</evidence>
<reference evidence="2" key="1">
    <citation type="submission" date="2020-04" db="EMBL/GenBank/DDBJ databases">
        <authorList>
            <person name="Zhang T."/>
        </authorList>
    </citation>
    <scope>NUCLEOTIDE SEQUENCE</scope>
    <source>
        <strain evidence="2">HKST-UBA11</strain>
    </source>
</reference>
<proteinExistence type="predicted"/>
<organism evidence="2 3">
    <name type="scientific">Candidatus Dojkabacteria bacterium</name>
    <dbReference type="NCBI Taxonomy" id="2099670"/>
    <lineage>
        <taxon>Bacteria</taxon>
        <taxon>Candidatus Dojkabacteria</taxon>
    </lineage>
</organism>
<gene>
    <name evidence="2" type="ORF">KC717_03870</name>
</gene>
<feature type="chain" id="PRO_5037326473" evidence="1">
    <location>
        <begin position="24"/>
        <end position="242"/>
    </location>
</feature>
<name>A0A955L865_9BACT</name>
<dbReference type="Proteomes" id="UP000754563">
    <property type="component" value="Unassembled WGS sequence"/>
</dbReference>
<feature type="signal peptide" evidence="1">
    <location>
        <begin position="1"/>
        <end position="23"/>
    </location>
</feature>
<evidence type="ECO:0000313" key="2">
    <source>
        <dbReference type="EMBL" id="MCA9385759.1"/>
    </source>
</evidence>
<protein>
    <submittedName>
        <fullName evidence="2">Uncharacterized protein</fullName>
    </submittedName>
</protein>
<dbReference type="AlphaFoldDB" id="A0A955L865"/>
<accession>A0A955L865</accession>